<comment type="similarity">
    <text evidence="4">Belongs to the PRA1 family.</text>
</comment>
<evidence type="ECO:0008006" key="12">
    <source>
        <dbReference type="Google" id="ProtNLM"/>
    </source>
</evidence>
<feature type="region of interest" description="Disordered" evidence="8">
    <location>
        <begin position="363"/>
        <end position="383"/>
    </location>
</feature>
<evidence type="ECO:0000256" key="9">
    <source>
        <dbReference type="SAM" id="Phobius"/>
    </source>
</evidence>
<gene>
    <name evidence="10" type="ORF">SAY87_028094</name>
</gene>
<evidence type="ECO:0000256" key="8">
    <source>
        <dbReference type="SAM" id="MobiDB-lite"/>
    </source>
</evidence>
<evidence type="ECO:0000256" key="3">
    <source>
        <dbReference type="ARBA" id="ARBA00005851"/>
    </source>
</evidence>
<feature type="compositionally biased region" description="Low complexity" evidence="8">
    <location>
        <begin position="179"/>
        <end position="205"/>
    </location>
</feature>
<evidence type="ECO:0000256" key="6">
    <source>
        <dbReference type="ARBA" id="ARBA00022989"/>
    </source>
</evidence>
<evidence type="ECO:0000313" key="11">
    <source>
        <dbReference type="Proteomes" id="UP001345219"/>
    </source>
</evidence>
<comment type="similarity">
    <text evidence="3">Belongs to the MIF family.</text>
</comment>
<dbReference type="SUPFAM" id="SSF55331">
    <property type="entry name" value="Tautomerase/MIF"/>
    <property type="match status" value="1"/>
</dbReference>
<keyword evidence="7 9" id="KW-0472">Membrane</keyword>
<sequence>MIVLKGSVPIAFGGTEQPAAFGELVSIGGLGGDVNKKLSAAIAAILETKLSVPKSRFFLKFYDTKASQLKFLLEIREVAHQTQEHAQCLHAIYSSHILSFLDSTQVLLYSSWLAGLLLWMEWVHILGSGQGENEARPSDPSSTTSPTPFAVASPIAVHGKSSPTAPPSPSRSPSPTPPSASARTSHTSASTISPWSPSSSASPSSRIRSPSSLFSGLLASWLFLYFLRLSDSPFVLLGRTYSDRETLGILIIFSIVLIFLTSVRFVLISAILAGVAVACIHGSFRTPDWTSRTLPLPDSSPSSATLPQMQLLLPLLQSPPASEASIVEEWTNKVFVLEPMKDTTNVWDGLLLNTLKLALHSVDPSPEGRQQKKGPNPSIRNGPVGGMEAFTSSLFSCTVTHLLAGSHVRLICARQISEPILDHGPVMFMAFPKAPPISSPATCFPSAGFSSVIVIGPVTADPDPESTRPALLRSSTCNSVIRCI</sequence>
<dbReference type="Gene3D" id="3.30.429.10">
    <property type="entry name" value="Macrophage Migration Inhibitory Factor"/>
    <property type="match status" value="1"/>
</dbReference>
<feature type="region of interest" description="Disordered" evidence="8">
    <location>
        <begin position="157"/>
        <end position="205"/>
    </location>
</feature>
<reference evidence="10 11" key="1">
    <citation type="journal article" date="2023" name="Hortic Res">
        <title>Pangenome of water caltrop reveals structural variations and asymmetric subgenome divergence after allopolyploidization.</title>
        <authorList>
            <person name="Zhang X."/>
            <person name="Chen Y."/>
            <person name="Wang L."/>
            <person name="Yuan Y."/>
            <person name="Fang M."/>
            <person name="Shi L."/>
            <person name="Lu R."/>
            <person name="Comes H.P."/>
            <person name="Ma Y."/>
            <person name="Chen Y."/>
            <person name="Huang G."/>
            <person name="Zhou Y."/>
            <person name="Zheng Z."/>
            <person name="Qiu Y."/>
        </authorList>
    </citation>
    <scope>NUCLEOTIDE SEQUENCE [LARGE SCALE GENOMIC DNA]</scope>
    <source>
        <tissue evidence="10">Roots</tissue>
    </source>
</reference>
<dbReference type="PANTHER" id="PTHR11954:SF42">
    <property type="entry name" value="TAUTOMERASE_MIF SUPERFAMILY PROTEIN"/>
    <property type="match status" value="1"/>
</dbReference>
<dbReference type="GO" id="GO:0050178">
    <property type="term" value="F:phenylpyruvate tautomerase activity"/>
    <property type="evidence" value="ECO:0007669"/>
    <property type="project" value="TreeGrafter"/>
</dbReference>
<dbReference type="InterPro" id="IPR001398">
    <property type="entry name" value="Macrophage_inhib_fac"/>
</dbReference>
<comment type="subcellular location">
    <subcellularLocation>
        <location evidence="2">Endomembrane system</location>
        <topology evidence="2">Multi-pass membrane protein</topology>
    </subcellularLocation>
</comment>
<dbReference type="GO" id="GO:0016192">
    <property type="term" value="P:vesicle-mediated transport"/>
    <property type="evidence" value="ECO:0007669"/>
    <property type="project" value="UniProtKB-ARBA"/>
</dbReference>
<protein>
    <recommendedName>
        <fullName evidence="12">PRA1 family protein</fullName>
    </recommendedName>
</protein>
<dbReference type="Pfam" id="PF03208">
    <property type="entry name" value="PRA1"/>
    <property type="match status" value="1"/>
</dbReference>
<dbReference type="InterPro" id="IPR004895">
    <property type="entry name" value="Prenylated_rab_accept_PRA1"/>
</dbReference>
<feature type="compositionally biased region" description="Pro residues" evidence="8">
    <location>
        <begin position="164"/>
        <end position="178"/>
    </location>
</feature>
<keyword evidence="11" id="KW-1185">Reference proteome</keyword>
<name>A0AAN7QRQ8_9MYRT</name>
<dbReference type="GO" id="GO:0005783">
    <property type="term" value="C:endoplasmic reticulum"/>
    <property type="evidence" value="ECO:0007669"/>
    <property type="project" value="UniProtKB-ARBA"/>
</dbReference>
<evidence type="ECO:0000256" key="7">
    <source>
        <dbReference type="ARBA" id="ARBA00023136"/>
    </source>
</evidence>
<evidence type="ECO:0000256" key="4">
    <source>
        <dbReference type="ARBA" id="ARBA00006483"/>
    </source>
</evidence>
<feature type="transmembrane region" description="Helical" evidence="9">
    <location>
        <begin position="247"/>
        <end position="280"/>
    </location>
</feature>
<organism evidence="10 11">
    <name type="scientific">Trapa incisa</name>
    <dbReference type="NCBI Taxonomy" id="236973"/>
    <lineage>
        <taxon>Eukaryota</taxon>
        <taxon>Viridiplantae</taxon>
        <taxon>Streptophyta</taxon>
        <taxon>Embryophyta</taxon>
        <taxon>Tracheophyta</taxon>
        <taxon>Spermatophyta</taxon>
        <taxon>Magnoliopsida</taxon>
        <taxon>eudicotyledons</taxon>
        <taxon>Gunneridae</taxon>
        <taxon>Pentapetalae</taxon>
        <taxon>rosids</taxon>
        <taxon>malvids</taxon>
        <taxon>Myrtales</taxon>
        <taxon>Lythraceae</taxon>
        <taxon>Trapa</taxon>
    </lineage>
</organism>
<dbReference type="GO" id="GO:0005615">
    <property type="term" value="C:extracellular space"/>
    <property type="evidence" value="ECO:0007669"/>
    <property type="project" value="TreeGrafter"/>
</dbReference>
<evidence type="ECO:0000256" key="1">
    <source>
        <dbReference type="ARBA" id="ARBA00002501"/>
    </source>
</evidence>
<evidence type="ECO:0000256" key="5">
    <source>
        <dbReference type="ARBA" id="ARBA00022692"/>
    </source>
</evidence>
<accession>A0AAN7QRQ8</accession>
<proteinExistence type="inferred from homology"/>
<keyword evidence="6 9" id="KW-1133">Transmembrane helix</keyword>
<dbReference type="InterPro" id="IPR014347">
    <property type="entry name" value="Tautomerase/MIF_sf"/>
</dbReference>
<evidence type="ECO:0000256" key="2">
    <source>
        <dbReference type="ARBA" id="ARBA00004127"/>
    </source>
</evidence>
<keyword evidence="5 9" id="KW-0812">Transmembrane</keyword>
<comment type="function">
    <text evidence="1">May be involved in both secretory and endocytic intracellular trafficking in the endosomal/prevacuolar compartments.</text>
</comment>
<dbReference type="Proteomes" id="UP001345219">
    <property type="component" value="Chromosome 22"/>
</dbReference>
<dbReference type="EMBL" id="JAXIOK010000004">
    <property type="protein sequence ID" value="KAK4773075.1"/>
    <property type="molecule type" value="Genomic_DNA"/>
</dbReference>
<comment type="caution">
    <text evidence="10">The sequence shown here is derived from an EMBL/GenBank/DDBJ whole genome shotgun (WGS) entry which is preliminary data.</text>
</comment>
<dbReference type="AlphaFoldDB" id="A0AAN7QRQ8"/>
<dbReference type="PANTHER" id="PTHR11954">
    <property type="entry name" value="D-DOPACHROME DECARBOXYLASE"/>
    <property type="match status" value="1"/>
</dbReference>
<dbReference type="Pfam" id="PF01187">
    <property type="entry name" value="MIF"/>
    <property type="match status" value="1"/>
</dbReference>
<evidence type="ECO:0000313" key="10">
    <source>
        <dbReference type="EMBL" id="KAK4773075.1"/>
    </source>
</evidence>